<keyword evidence="2" id="KW-1185">Reference proteome</keyword>
<organism evidence="1 2">
    <name type="scientific">Stephania cephalantha</name>
    <dbReference type="NCBI Taxonomy" id="152367"/>
    <lineage>
        <taxon>Eukaryota</taxon>
        <taxon>Viridiplantae</taxon>
        <taxon>Streptophyta</taxon>
        <taxon>Embryophyta</taxon>
        <taxon>Tracheophyta</taxon>
        <taxon>Spermatophyta</taxon>
        <taxon>Magnoliopsida</taxon>
        <taxon>Ranunculales</taxon>
        <taxon>Menispermaceae</taxon>
        <taxon>Menispermoideae</taxon>
        <taxon>Cissampelideae</taxon>
        <taxon>Stephania</taxon>
    </lineage>
</organism>
<protein>
    <submittedName>
        <fullName evidence="1">Uncharacterized protein</fullName>
    </submittedName>
</protein>
<gene>
    <name evidence="1" type="ORF">Scep_004753</name>
</gene>
<evidence type="ECO:0000313" key="1">
    <source>
        <dbReference type="EMBL" id="KAK9158179.1"/>
    </source>
</evidence>
<evidence type="ECO:0000313" key="2">
    <source>
        <dbReference type="Proteomes" id="UP001419268"/>
    </source>
</evidence>
<dbReference type="AlphaFoldDB" id="A0AAP0KUP1"/>
<comment type="caution">
    <text evidence="1">The sequence shown here is derived from an EMBL/GenBank/DDBJ whole genome shotgun (WGS) entry which is preliminary data.</text>
</comment>
<sequence>MATWACLGPRVGDSADLASAARDQVFGQLDATTGGNLRFELGIGINKIKVCGVGVNKSHMINLEMSIHTLDFVRTPLELREDLRGVECKFWNVESQFNLGIACFDNLLEKKEVDGDKESMKDCTTTFEYASRAHCKTHADEHLSLLLHD</sequence>
<accession>A0AAP0KUP1</accession>
<dbReference type="Proteomes" id="UP001419268">
    <property type="component" value="Unassembled WGS sequence"/>
</dbReference>
<proteinExistence type="predicted"/>
<reference evidence="1 2" key="1">
    <citation type="submission" date="2024-01" db="EMBL/GenBank/DDBJ databases">
        <title>Genome assemblies of Stephania.</title>
        <authorList>
            <person name="Yang L."/>
        </authorList>
    </citation>
    <scope>NUCLEOTIDE SEQUENCE [LARGE SCALE GENOMIC DNA]</scope>
    <source>
        <strain evidence="1">JXDWG</strain>
        <tissue evidence="1">Leaf</tissue>
    </source>
</reference>
<name>A0AAP0KUP1_9MAGN</name>
<dbReference type="EMBL" id="JBBNAG010000002">
    <property type="protein sequence ID" value="KAK9158179.1"/>
    <property type="molecule type" value="Genomic_DNA"/>
</dbReference>